<evidence type="ECO:0000313" key="8">
    <source>
        <dbReference type="EMBL" id="TKW32630.1"/>
    </source>
</evidence>
<dbReference type="InterPro" id="IPR004294">
    <property type="entry name" value="Carotenoid_Oase"/>
</dbReference>
<dbReference type="EMBL" id="CM016553">
    <property type="protein sequence ID" value="TKW32630.1"/>
    <property type="molecule type" value="Genomic_DNA"/>
</dbReference>
<dbReference type="GO" id="GO:0046872">
    <property type="term" value="F:metal ion binding"/>
    <property type="evidence" value="ECO:0007669"/>
    <property type="project" value="UniProtKB-KW"/>
</dbReference>
<sequence length="630" mass="70639">MVIRMVKTSASFHPCLYVSSRAHGGRSSMSASARTSSATSRSSGPKKPLFGELLGHLSWKMDEASKVLKDVPQRFLDALVDSIFKFTDEPLNPSESNFAPVDEISEAVEIYQIEGAIPEDFPEGVYIRNGSNPLFGALHSTASIFGKSREIWVEGEGMLHALYFTKNTSGSWSVRYANRYVQSKTLRLERARQKPCFLPAIEGDSAAIIAAYIFNYMRFGKVNKDISNTNVFEHAGRVFAVAENHLPQEICTGNLDTGDTWDIGGEWNRPLTAHPKVAPGSGELVIFGTDAKKPFLVIGVVSADGTRLKHRVDLKLDRCTLCHDIGVTLKYNIIMDVPLTIDIIRLIKGGPLIQFEKESYARIGVMPRYGDADSIIWFNVEPFCMFHLINCFEEGDEIVVQGLRSPDSLIPGPRLAHNEYDSKISEPAEDNKSMKQGTSNEFSFRLYQWRLNLKTKSVSGEYLTGTEDSLELPMINNMYTGLQHSYAYAQVVDSLTSSSGNCEKAIPDFGRKIFFMCSIWMFEKVNPKYRGFAKFFLKKRNNTEIAGSSLIKMHYHWLGKDQFCSGAAFVPRVGGSHEDDGWIISFVHNEKTNTSQVHIIDAQRFEDAPVAKITLPRRVPYGFHGTFIHR</sequence>
<protein>
    <submittedName>
        <fullName evidence="8">Uncharacterized protein</fullName>
    </submittedName>
</protein>
<evidence type="ECO:0000256" key="6">
    <source>
        <dbReference type="PIRSR" id="PIRSR604294-1"/>
    </source>
</evidence>
<feature type="binding site" evidence="6">
    <location>
        <position position="323"/>
    </location>
    <ligand>
        <name>Fe cation</name>
        <dbReference type="ChEBI" id="CHEBI:24875"/>
        <note>catalytic</note>
    </ligand>
</feature>
<dbReference type="PANTHER" id="PTHR10543:SF145">
    <property type="entry name" value="OS09G0321200 PROTEIN"/>
    <property type="match status" value="1"/>
</dbReference>
<feature type="compositionally biased region" description="Low complexity" evidence="7">
    <location>
        <begin position="22"/>
        <end position="43"/>
    </location>
</feature>
<keyword evidence="4" id="KW-0560">Oxidoreductase</keyword>
<evidence type="ECO:0000256" key="4">
    <source>
        <dbReference type="ARBA" id="ARBA00022964"/>
    </source>
</evidence>
<keyword evidence="9" id="KW-1185">Reference proteome</keyword>
<keyword evidence="5 6" id="KW-0408">Iron</keyword>
<dbReference type="OMA" id="WDINGEW"/>
<name>A0A4U6VS02_SETVI</name>
<evidence type="ECO:0000256" key="7">
    <source>
        <dbReference type="SAM" id="MobiDB-lite"/>
    </source>
</evidence>
<gene>
    <name evidence="8" type="ORF">SEVIR_2G180600v2</name>
</gene>
<dbReference type="GO" id="GO:0016121">
    <property type="term" value="P:carotene catabolic process"/>
    <property type="evidence" value="ECO:0007669"/>
    <property type="project" value="TreeGrafter"/>
</dbReference>
<evidence type="ECO:0000256" key="3">
    <source>
        <dbReference type="ARBA" id="ARBA00022946"/>
    </source>
</evidence>
<organism evidence="8 9">
    <name type="scientific">Setaria viridis</name>
    <name type="common">Green bristlegrass</name>
    <name type="synonym">Setaria italica subsp. viridis</name>
    <dbReference type="NCBI Taxonomy" id="4556"/>
    <lineage>
        <taxon>Eukaryota</taxon>
        <taxon>Viridiplantae</taxon>
        <taxon>Streptophyta</taxon>
        <taxon>Embryophyta</taxon>
        <taxon>Tracheophyta</taxon>
        <taxon>Spermatophyta</taxon>
        <taxon>Magnoliopsida</taxon>
        <taxon>Liliopsida</taxon>
        <taxon>Poales</taxon>
        <taxon>Poaceae</taxon>
        <taxon>PACMAD clade</taxon>
        <taxon>Panicoideae</taxon>
        <taxon>Panicodae</taxon>
        <taxon>Paniceae</taxon>
        <taxon>Cenchrinae</taxon>
        <taxon>Setaria</taxon>
    </lineage>
</organism>
<feature type="region of interest" description="Disordered" evidence="7">
    <location>
        <begin position="22"/>
        <end position="47"/>
    </location>
</feature>
<feature type="binding site" evidence="6">
    <location>
        <position position="274"/>
    </location>
    <ligand>
        <name>Fe cation</name>
        <dbReference type="ChEBI" id="CHEBI:24875"/>
        <note>catalytic</note>
    </ligand>
</feature>
<keyword evidence="4" id="KW-0223">Dioxygenase</keyword>
<proteinExistence type="inferred from homology"/>
<dbReference type="Gramene" id="TKW32630">
    <property type="protein sequence ID" value="TKW32630"/>
    <property type="gene ID" value="SEVIR_2G180600v2"/>
</dbReference>
<dbReference type="Pfam" id="PF03055">
    <property type="entry name" value="RPE65"/>
    <property type="match status" value="1"/>
</dbReference>
<comment type="similarity">
    <text evidence="1">Belongs to the carotenoid oxygenase family.</text>
</comment>
<dbReference type="GO" id="GO:0009570">
    <property type="term" value="C:chloroplast stroma"/>
    <property type="evidence" value="ECO:0007669"/>
    <property type="project" value="TreeGrafter"/>
</dbReference>
<evidence type="ECO:0000256" key="5">
    <source>
        <dbReference type="ARBA" id="ARBA00023004"/>
    </source>
</evidence>
<evidence type="ECO:0000256" key="1">
    <source>
        <dbReference type="ARBA" id="ARBA00006787"/>
    </source>
</evidence>
<keyword evidence="3" id="KW-0809">Transit peptide</keyword>
<reference evidence="8" key="1">
    <citation type="submission" date="2019-03" db="EMBL/GenBank/DDBJ databases">
        <title>WGS assembly of Setaria viridis.</title>
        <authorList>
            <person name="Huang P."/>
            <person name="Jenkins J."/>
            <person name="Grimwood J."/>
            <person name="Barry K."/>
            <person name="Healey A."/>
            <person name="Mamidi S."/>
            <person name="Sreedasyam A."/>
            <person name="Shu S."/>
            <person name="Feldman M."/>
            <person name="Wu J."/>
            <person name="Yu Y."/>
            <person name="Chen C."/>
            <person name="Johnson J."/>
            <person name="Rokhsar D."/>
            <person name="Baxter I."/>
            <person name="Schmutz J."/>
            <person name="Brutnell T."/>
            <person name="Kellogg E."/>
        </authorList>
    </citation>
    <scope>NUCLEOTIDE SEQUENCE [LARGE SCALE GENOMIC DNA]</scope>
</reference>
<dbReference type="PANTHER" id="PTHR10543">
    <property type="entry name" value="BETA-CAROTENE DIOXYGENASE"/>
    <property type="match status" value="1"/>
</dbReference>
<feature type="binding site" evidence="6">
    <location>
        <position position="387"/>
    </location>
    <ligand>
        <name>Fe cation</name>
        <dbReference type="ChEBI" id="CHEBI:24875"/>
        <note>catalytic</note>
    </ligand>
</feature>
<comment type="cofactor">
    <cofactor evidence="6">
        <name>Fe(2+)</name>
        <dbReference type="ChEBI" id="CHEBI:29033"/>
    </cofactor>
    <text evidence="6">Binds 1 Fe(2+) ion per subunit.</text>
</comment>
<feature type="binding site" evidence="6">
    <location>
        <position position="624"/>
    </location>
    <ligand>
        <name>Fe cation</name>
        <dbReference type="ChEBI" id="CHEBI:24875"/>
        <note>catalytic</note>
    </ligand>
</feature>
<accession>A0A4U6VS02</accession>
<evidence type="ECO:0000256" key="2">
    <source>
        <dbReference type="ARBA" id="ARBA00022723"/>
    </source>
</evidence>
<dbReference type="GO" id="GO:0010436">
    <property type="term" value="F:carotenoid dioxygenase activity"/>
    <property type="evidence" value="ECO:0007669"/>
    <property type="project" value="TreeGrafter"/>
</dbReference>
<dbReference type="AlphaFoldDB" id="A0A4U6VS02"/>
<dbReference type="Proteomes" id="UP000298652">
    <property type="component" value="Chromosome 2"/>
</dbReference>
<keyword evidence="2 6" id="KW-0479">Metal-binding</keyword>
<evidence type="ECO:0000313" key="9">
    <source>
        <dbReference type="Proteomes" id="UP000298652"/>
    </source>
</evidence>